<name>A0A0S3T9C3_PHAAN</name>
<organism evidence="1 2">
    <name type="scientific">Vigna angularis var. angularis</name>
    <dbReference type="NCBI Taxonomy" id="157739"/>
    <lineage>
        <taxon>Eukaryota</taxon>
        <taxon>Viridiplantae</taxon>
        <taxon>Streptophyta</taxon>
        <taxon>Embryophyta</taxon>
        <taxon>Tracheophyta</taxon>
        <taxon>Spermatophyta</taxon>
        <taxon>Magnoliopsida</taxon>
        <taxon>eudicotyledons</taxon>
        <taxon>Gunneridae</taxon>
        <taxon>Pentapetalae</taxon>
        <taxon>rosids</taxon>
        <taxon>fabids</taxon>
        <taxon>Fabales</taxon>
        <taxon>Fabaceae</taxon>
        <taxon>Papilionoideae</taxon>
        <taxon>50 kb inversion clade</taxon>
        <taxon>NPAAA clade</taxon>
        <taxon>indigoferoid/millettioid clade</taxon>
        <taxon>Phaseoleae</taxon>
        <taxon>Vigna</taxon>
    </lineage>
</organism>
<reference evidence="1 2" key="1">
    <citation type="journal article" date="2015" name="Sci. Rep.">
        <title>The power of single molecule real-time sequencing technology in the de novo assembly of a eukaryotic genome.</title>
        <authorList>
            <person name="Sakai H."/>
            <person name="Naito K."/>
            <person name="Ogiso-Tanaka E."/>
            <person name="Takahashi Y."/>
            <person name="Iseki K."/>
            <person name="Muto C."/>
            <person name="Satou K."/>
            <person name="Teruya K."/>
            <person name="Shiroma A."/>
            <person name="Shimoji M."/>
            <person name="Hirano T."/>
            <person name="Itoh T."/>
            <person name="Kaga A."/>
            <person name="Tomooka N."/>
        </authorList>
    </citation>
    <scope>NUCLEOTIDE SEQUENCE [LARGE SCALE GENOMIC DNA]</scope>
    <source>
        <strain evidence="2">cv. Shumari</strain>
    </source>
</reference>
<accession>A0A0S3T9C3</accession>
<dbReference type="Proteomes" id="UP000291084">
    <property type="component" value="Chromosome 11"/>
</dbReference>
<protein>
    <submittedName>
        <fullName evidence="1">Uncharacterized protein</fullName>
    </submittedName>
</protein>
<proteinExistence type="predicted"/>
<gene>
    <name evidence="1" type="primary">Vigan.11G113800</name>
    <name evidence="1" type="ORF">VIGAN_11113800</name>
</gene>
<evidence type="ECO:0000313" key="2">
    <source>
        <dbReference type="Proteomes" id="UP000291084"/>
    </source>
</evidence>
<dbReference type="AlphaFoldDB" id="A0A0S3T9C3"/>
<dbReference type="EMBL" id="AP015044">
    <property type="protein sequence ID" value="BAU01819.1"/>
    <property type="molecule type" value="Genomic_DNA"/>
</dbReference>
<keyword evidence="2" id="KW-1185">Reference proteome</keyword>
<sequence length="222" mass="23727">MEGTKLEAVTASGTTVKALSHLEVRMRRCHNWIWLMGTALESVIVGRSSWSCDLLLSFSSSIFSLAQISKPPLRYSAAPPLRCFVVATPLLHRRHLSFNAAAPFSMSKVMAASHPATPTRDAISDLTPPPDAILDLTPPPSAARASGGAAGLAPGPAPFRSSPLLVPVVVITKRLCCTREFHSSVTSPLLVQVWGLRDCWRRFADFATVGGGLGLLVIRFGG</sequence>
<evidence type="ECO:0000313" key="1">
    <source>
        <dbReference type="EMBL" id="BAU01819.1"/>
    </source>
</evidence>